<gene>
    <name evidence="1" type="ORF">EVA_15794</name>
</gene>
<dbReference type="AlphaFoldDB" id="J9G9J3"/>
<evidence type="ECO:0000313" key="1">
    <source>
        <dbReference type="EMBL" id="EJW96099.1"/>
    </source>
</evidence>
<organism evidence="1">
    <name type="scientific">gut metagenome</name>
    <dbReference type="NCBI Taxonomy" id="749906"/>
    <lineage>
        <taxon>unclassified sequences</taxon>
        <taxon>metagenomes</taxon>
        <taxon>organismal metagenomes</taxon>
    </lineage>
</organism>
<reference evidence="1" key="1">
    <citation type="journal article" date="2012" name="PLoS ONE">
        <title>Gene sets for utilization of primary and secondary nutrition supplies in the distal gut of endangered iberian lynx.</title>
        <authorList>
            <person name="Alcaide M."/>
            <person name="Messina E."/>
            <person name="Richter M."/>
            <person name="Bargiela R."/>
            <person name="Peplies J."/>
            <person name="Huws S.A."/>
            <person name="Newbold C.J."/>
            <person name="Golyshin P.N."/>
            <person name="Simon M.A."/>
            <person name="Lopez G."/>
            <person name="Yakimov M.M."/>
            <person name="Ferrer M."/>
        </authorList>
    </citation>
    <scope>NUCLEOTIDE SEQUENCE</scope>
</reference>
<proteinExistence type="predicted"/>
<comment type="caution">
    <text evidence="1">The sequence shown here is derived from an EMBL/GenBank/DDBJ whole genome shotgun (WGS) entry which is preliminary data.</text>
</comment>
<accession>J9G9J3</accession>
<dbReference type="EMBL" id="AMCI01005463">
    <property type="protein sequence ID" value="EJW96099.1"/>
    <property type="molecule type" value="Genomic_DNA"/>
</dbReference>
<sequence length="100" mass="11032">MAVLISSGLTFWVRLALLMMKLAALMTLNRCSQSVTIQVLLSATVYWSNSRNDCLLLAGCVEMSSPARKLVPMKLLLACEVAMIEYRACKEAFSSSLLLK</sequence>
<protein>
    <submittedName>
        <fullName evidence="1">Uncharacterized protein</fullName>
    </submittedName>
</protein>
<name>J9G9J3_9ZZZZ</name>